<feature type="transmembrane region" description="Helical" evidence="7">
    <location>
        <begin position="114"/>
        <end position="132"/>
    </location>
</feature>
<comment type="caution">
    <text evidence="9">The sequence shown here is derived from an EMBL/GenBank/DDBJ whole genome shotgun (WGS) entry which is preliminary data.</text>
</comment>
<accession>A0A6I4UR09</accession>
<feature type="transmembrane region" description="Helical" evidence="7">
    <location>
        <begin position="330"/>
        <end position="353"/>
    </location>
</feature>
<dbReference type="PANTHER" id="PTHR23517:SF15">
    <property type="entry name" value="PROTON-DEPENDENT OLIGOPEPTIDE FAMILY TRANSPORT PROTEIN"/>
    <property type="match status" value="1"/>
</dbReference>
<reference evidence="9 10" key="1">
    <citation type="submission" date="2019-12" db="EMBL/GenBank/DDBJ databases">
        <title>Genomic-based taxomic classification of the family Erythrobacteraceae.</title>
        <authorList>
            <person name="Xu L."/>
        </authorList>
    </citation>
    <scope>NUCLEOTIDE SEQUENCE [LARGE SCALE GENOMIC DNA]</scope>
    <source>
        <strain evidence="9 10">JCM 10282</strain>
    </source>
</reference>
<comment type="subcellular location">
    <subcellularLocation>
        <location evidence="1">Cell membrane</location>
        <topology evidence="1">Multi-pass membrane protein</topology>
    </subcellularLocation>
</comment>
<evidence type="ECO:0000313" key="8">
    <source>
        <dbReference type="EMBL" id="MBB3777246.1"/>
    </source>
</evidence>
<feature type="transmembrane region" description="Helical" evidence="7">
    <location>
        <begin position="138"/>
        <end position="156"/>
    </location>
</feature>
<dbReference type="InterPro" id="IPR018456">
    <property type="entry name" value="PTR2_symporter_CS"/>
</dbReference>
<feature type="transmembrane region" description="Helical" evidence="7">
    <location>
        <begin position="204"/>
        <end position="224"/>
    </location>
</feature>
<feature type="transmembrane region" description="Helical" evidence="7">
    <location>
        <begin position="398"/>
        <end position="416"/>
    </location>
</feature>
<dbReference type="GO" id="GO:0006857">
    <property type="term" value="P:oligopeptide transport"/>
    <property type="evidence" value="ECO:0007669"/>
    <property type="project" value="InterPro"/>
</dbReference>
<proteinExistence type="predicted"/>
<dbReference type="Gene3D" id="1.20.1250.20">
    <property type="entry name" value="MFS general substrate transporter like domains"/>
    <property type="match status" value="2"/>
</dbReference>
<dbReference type="RefSeq" id="WP_160762144.1">
    <property type="nucleotide sequence ID" value="NZ_BAAADZ010000006.1"/>
</dbReference>
<dbReference type="EMBL" id="WTYB01000007">
    <property type="protein sequence ID" value="MXP39993.1"/>
    <property type="molecule type" value="Genomic_DNA"/>
</dbReference>
<feature type="transmembrane region" description="Helical" evidence="7">
    <location>
        <begin position="251"/>
        <end position="270"/>
    </location>
</feature>
<reference evidence="8 11" key="2">
    <citation type="submission" date="2020-08" db="EMBL/GenBank/DDBJ databases">
        <title>Genomic Encyclopedia of Type Strains, Phase IV (KMG-IV): sequencing the most valuable type-strain genomes for metagenomic binning, comparative biology and taxonomic classification.</title>
        <authorList>
            <person name="Goeker M."/>
        </authorList>
    </citation>
    <scope>NUCLEOTIDE SEQUENCE [LARGE SCALE GENOMIC DNA]</scope>
    <source>
        <strain evidence="8 11">DSM 8510</strain>
    </source>
</reference>
<dbReference type="GO" id="GO:1904680">
    <property type="term" value="F:peptide transmembrane transporter activity"/>
    <property type="evidence" value="ECO:0007669"/>
    <property type="project" value="InterPro"/>
</dbReference>
<dbReference type="OrthoDB" id="9772725at2"/>
<feature type="transmembrane region" description="Helical" evidence="7">
    <location>
        <begin position="428"/>
        <end position="451"/>
    </location>
</feature>
<keyword evidence="4 7" id="KW-0812">Transmembrane</keyword>
<keyword evidence="3" id="KW-1003">Cell membrane</keyword>
<dbReference type="Pfam" id="PF07690">
    <property type="entry name" value="MFS_1"/>
    <property type="match status" value="1"/>
</dbReference>
<keyword evidence="11" id="KW-1185">Reference proteome</keyword>
<organism evidence="9 10">
    <name type="scientific">Erythrobacter ramosus</name>
    <dbReference type="NCBI Taxonomy" id="35811"/>
    <lineage>
        <taxon>Bacteria</taxon>
        <taxon>Pseudomonadati</taxon>
        <taxon>Pseudomonadota</taxon>
        <taxon>Alphaproteobacteria</taxon>
        <taxon>Sphingomonadales</taxon>
        <taxon>Erythrobacteraceae</taxon>
        <taxon>Erythrobacter/Porphyrobacter group</taxon>
        <taxon>Erythrobacter</taxon>
    </lineage>
</organism>
<evidence type="ECO:0000256" key="7">
    <source>
        <dbReference type="SAM" id="Phobius"/>
    </source>
</evidence>
<dbReference type="EMBL" id="JACICE010000007">
    <property type="protein sequence ID" value="MBB3777246.1"/>
    <property type="molecule type" value="Genomic_DNA"/>
</dbReference>
<evidence type="ECO:0000313" key="9">
    <source>
        <dbReference type="EMBL" id="MXP39993.1"/>
    </source>
</evidence>
<name>A0A6I4UR09_9SPHN</name>
<feature type="transmembrane region" description="Helical" evidence="7">
    <location>
        <begin position="37"/>
        <end position="56"/>
    </location>
</feature>
<dbReference type="InterPro" id="IPR005279">
    <property type="entry name" value="Dipep/tripep_permease"/>
</dbReference>
<evidence type="ECO:0000256" key="3">
    <source>
        <dbReference type="ARBA" id="ARBA00022475"/>
    </source>
</evidence>
<keyword evidence="6 7" id="KW-0472">Membrane</keyword>
<feature type="transmembrane region" description="Helical" evidence="7">
    <location>
        <begin position="365"/>
        <end position="386"/>
    </location>
</feature>
<dbReference type="CDD" id="cd17346">
    <property type="entry name" value="MFS_DtpA_like"/>
    <property type="match status" value="1"/>
</dbReference>
<dbReference type="Proteomes" id="UP000548685">
    <property type="component" value="Unassembled WGS sequence"/>
</dbReference>
<evidence type="ECO:0000256" key="1">
    <source>
        <dbReference type="ARBA" id="ARBA00004651"/>
    </source>
</evidence>
<dbReference type="PANTHER" id="PTHR23517">
    <property type="entry name" value="RESISTANCE PROTEIN MDTM, PUTATIVE-RELATED-RELATED"/>
    <property type="match status" value="1"/>
</dbReference>
<evidence type="ECO:0000313" key="11">
    <source>
        <dbReference type="Proteomes" id="UP000548685"/>
    </source>
</evidence>
<gene>
    <name evidence="8" type="ORF">FHS52_003243</name>
    <name evidence="9" type="ORF">GRI59_15410</name>
</gene>
<sequence>MATLIQHDGQHLIDDRTFFGHPRGLAYLAFTEMWERFSYYGMSSLVVLFMVQELLLPGHIENVVGMAPVRGALENLFGPLSPQALASQLFGLYGGLVYLTPILGGLIADRWLGAKRTVVIGVLLMTAGHFAMVFEQSFLLALLLLILGSGCLKGNIAAQVRHLYGSTDESRATHGYVVFSTGINIGATAGPLACGLLAQIFGWHIGFGTAGVLMLVACAVYLAGQNYLPDEKPRGGVRLPNAPLTTDERRIVILLVMVMTLTVFPAFGYLQNSNVGMVWIAENVDLATSLGDVPVAWFVSIDAFASIFIAPVLIAFWRAQAKRGAEPEDLSKIGIGAGLVALSQAMLACAAYISGDGKAGIGLPIIAYFSTGIAWMWFWPVMLALVSRNAPKQIHAMMMGCAYLVVFVSSLSVGLLGSLYEKMTPTQFWLMSAAVPATGALLIALFGPALTRALAGPARFKPIGAPA</sequence>
<dbReference type="NCBIfam" id="TIGR00924">
    <property type="entry name" value="yjdL_sub1_fam"/>
    <property type="match status" value="1"/>
</dbReference>
<keyword evidence="5 7" id="KW-1133">Transmembrane helix</keyword>
<feature type="transmembrane region" description="Helical" evidence="7">
    <location>
        <begin position="295"/>
        <end position="318"/>
    </location>
</feature>
<dbReference type="SUPFAM" id="SSF103473">
    <property type="entry name" value="MFS general substrate transporter"/>
    <property type="match status" value="1"/>
</dbReference>
<dbReference type="InterPro" id="IPR050171">
    <property type="entry name" value="MFS_Transporters"/>
</dbReference>
<dbReference type="InterPro" id="IPR011701">
    <property type="entry name" value="MFS"/>
</dbReference>
<dbReference type="PROSITE" id="PS01022">
    <property type="entry name" value="PTR2_1"/>
    <property type="match status" value="1"/>
</dbReference>
<dbReference type="InterPro" id="IPR036259">
    <property type="entry name" value="MFS_trans_sf"/>
</dbReference>
<feature type="transmembrane region" description="Helical" evidence="7">
    <location>
        <begin position="85"/>
        <end position="107"/>
    </location>
</feature>
<keyword evidence="2" id="KW-0813">Transport</keyword>
<dbReference type="GO" id="GO:0005886">
    <property type="term" value="C:plasma membrane"/>
    <property type="evidence" value="ECO:0007669"/>
    <property type="project" value="UniProtKB-SubCell"/>
</dbReference>
<evidence type="ECO:0000256" key="6">
    <source>
        <dbReference type="ARBA" id="ARBA00023136"/>
    </source>
</evidence>
<feature type="transmembrane region" description="Helical" evidence="7">
    <location>
        <begin position="176"/>
        <end position="198"/>
    </location>
</feature>
<evidence type="ECO:0000256" key="4">
    <source>
        <dbReference type="ARBA" id="ARBA00022692"/>
    </source>
</evidence>
<dbReference type="AlphaFoldDB" id="A0A6I4UR09"/>
<evidence type="ECO:0000313" key="10">
    <source>
        <dbReference type="Proteomes" id="UP000430021"/>
    </source>
</evidence>
<protein>
    <submittedName>
        <fullName evidence="9">MFS transporter</fullName>
    </submittedName>
    <submittedName>
        <fullName evidence="8">POT family proton-dependent oligopeptide transporter</fullName>
    </submittedName>
</protein>
<evidence type="ECO:0000256" key="5">
    <source>
        <dbReference type="ARBA" id="ARBA00022989"/>
    </source>
</evidence>
<evidence type="ECO:0000256" key="2">
    <source>
        <dbReference type="ARBA" id="ARBA00022448"/>
    </source>
</evidence>
<dbReference type="Proteomes" id="UP000430021">
    <property type="component" value="Unassembled WGS sequence"/>
</dbReference>